<evidence type="ECO:0000313" key="3">
    <source>
        <dbReference type="Proteomes" id="UP000247780"/>
    </source>
</evidence>
<comment type="caution">
    <text evidence="2">The sequence shown here is derived from an EMBL/GenBank/DDBJ whole genome shotgun (WGS) entry which is preliminary data.</text>
</comment>
<proteinExistence type="predicted"/>
<organism evidence="2 3">
    <name type="scientific">Nitrosomonas eutropha</name>
    <dbReference type="NCBI Taxonomy" id="916"/>
    <lineage>
        <taxon>Bacteria</taxon>
        <taxon>Pseudomonadati</taxon>
        <taxon>Pseudomonadota</taxon>
        <taxon>Betaproteobacteria</taxon>
        <taxon>Nitrosomonadales</taxon>
        <taxon>Nitrosomonadaceae</taxon>
        <taxon>Nitrosomonas</taxon>
    </lineage>
</organism>
<feature type="transmembrane region" description="Helical" evidence="1">
    <location>
        <begin position="6"/>
        <end position="25"/>
    </location>
</feature>
<dbReference type="Proteomes" id="UP000247780">
    <property type="component" value="Unassembled WGS sequence"/>
</dbReference>
<dbReference type="RefSeq" id="WP_011635242.1">
    <property type="nucleotide sequence ID" value="NZ_FNYF01000029.1"/>
</dbReference>
<gene>
    <name evidence="2" type="ORF">C8R14_12618</name>
</gene>
<accession>A0ABX5M4Y8</accession>
<protein>
    <submittedName>
        <fullName evidence="2">Uncharacterized protein</fullName>
    </submittedName>
</protein>
<evidence type="ECO:0000256" key="1">
    <source>
        <dbReference type="SAM" id="Phobius"/>
    </source>
</evidence>
<keyword evidence="1" id="KW-0812">Transmembrane</keyword>
<reference evidence="2 3" key="1">
    <citation type="submission" date="2018-04" db="EMBL/GenBank/DDBJ databases">
        <title>Active sludge and wastewater microbial communities from Klosterneuburg, Austria.</title>
        <authorList>
            <person name="Wagner M."/>
        </authorList>
    </citation>
    <scope>NUCLEOTIDE SEQUENCE [LARGE SCALE GENOMIC DNA]</scope>
    <source>
        <strain evidence="2 3">Nm 57</strain>
    </source>
</reference>
<keyword evidence="3" id="KW-1185">Reference proteome</keyword>
<evidence type="ECO:0000313" key="2">
    <source>
        <dbReference type="EMBL" id="PXV77781.1"/>
    </source>
</evidence>
<keyword evidence="1" id="KW-1133">Transmembrane helix</keyword>
<name>A0ABX5M4Y8_9PROT</name>
<dbReference type="EMBL" id="QICQ01000026">
    <property type="protein sequence ID" value="PXV77781.1"/>
    <property type="molecule type" value="Genomic_DNA"/>
</dbReference>
<sequence length="156" mass="17799">MDVLSLVAGFLLGVVATYLISAFLLKPGLQKSSDAATGVIITSDTQNLFDQLWQAHEHLLNEMKQDLDNPDFKFHREFYVLKKNWWDWNRWGFHRKGPCLAYFIDDHNDLLPLLDALTSHGLISQIGEADKKSAKFQLSEKLIELLHGKKPTKHAA</sequence>
<keyword evidence="1" id="KW-0472">Membrane</keyword>